<organism evidence="8 9">
    <name type="scientific">Gimesia aquarii</name>
    <dbReference type="NCBI Taxonomy" id="2527964"/>
    <lineage>
        <taxon>Bacteria</taxon>
        <taxon>Pseudomonadati</taxon>
        <taxon>Planctomycetota</taxon>
        <taxon>Planctomycetia</taxon>
        <taxon>Planctomycetales</taxon>
        <taxon>Planctomycetaceae</taxon>
        <taxon>Gimesia</taxon>
    </lineage>
</organism>
<feature type="transmembrane region" description="Helical" evidence="6">
    <location>
        <begin position="795"/>
        <end position="814"/>
    </location>
</feature>
<keyword evidence="4 6" id="KW-1133">Transmembrane helix</keyword>
<dbReference type="PANTHER" id="PTHR43738:SF2">
    <property type="entry name" value="ABC TRANSPORTER PERMEASE"/>
    <property type="match status" value="1"/>
</dbReference>
<feature type="transmembrane region" description="Helical" evidence="6">
    <location>
        <begin position="554"/>
        <end position="577"/>
    </location>
</feature>
<evidence type="ECO:0000256" key="3">
    <source>
        <dbReference type="ARBA" id="ARBA00022692"/>
    </source>
</evidence>
<feature type="domain" description="ABC3 transporter permease C-terminal" evidence="7">
    <location>
        <begin position="1054"/>
        <end position="1162"/>
    </location>
</feature>
<evidence type="ECO:0000256" key="4">
    <source>
        <dbReference type="ARBA" id="ARBA00022989"/>
    </source>
</evidence>
<feature type="transmembrane region" description="Helical" evidence="6">
    <location>
        <begin position="1104"/>
        <end position="1125"/>
    </location>
</feature>
<evidence type="ECO:0000259" key="7">
    <source>
        <dbReference type="Pfam" id="PF02687"/>
    </source>
</evidence>
<keyword evidence="5 6" id="KW-0472">Membrane</keyword>
<dbReference type="InterPro" id="IPR051125">
    <property type="entry name" value="ABC-4/HrtB_transporter"/>
</dbReference>
<dbReference type="PANTHER" id="PTHR43738">
    <property type="entry name" value="ABC TRANSPORTER, MEMBRANE PROTEIN"/>
    <property type="match status" value="1"/>
</dbReference>
<reference evidence="8 9" key="1">
    <citation type="submission" date="2019-03" db="EMBL/GenBank/DDBJ databases">
        <title>Deep-cultivation of Planctomycetes and their phenomic and genomic characterization uncovers novel biology.</title>
        <authorList>
            <person name="Wiegand S."/>
            <person name="Jogler M."/>
            <person name="Boedeker C."/>
            <person name="Pinto D."/>
            <person name="Vollmers J."/>
            <person name="Rivas-Marin E."/>
            <person name="Kohn T."/>
            <person name="Peeters S.H."/>
            <person name="Heuer A."/>
            <person name="Rast P."/>
            <person name="Oberbeckmann S."/>
            <person name="Bunk B."/>
            <person name="Jeske O."/>
            <person name="Meyerdierks A."/>
            <person name="Storesund J.E."/>
            <person name="Kallscheuer N."/>
            <person name="Luecker S."/>
            <person name="Lage O.M."/>
            <person name="Pohl T."/>
            <person name="Merkel B.J."/>
            <person name="Hornburger P."/>
            <person name="Mueller R.-W."/>
            <person name="Bruemmer F."/>
            <person name="Labrenz M."/>
            <person name="Spormann A.M."/>
            <person name="Op den Camp H."/>
            <person name="Overmann J."/>
            <person name="Amann R."/>
            <person name="Jetten M.S.M."/>
            <person name="Mascher T."/>
            <person name="Medema M.H."/>
            <person name="Devos D.P."/>
            <person name="Kaster A.-K."/>
            <person name="Ovreas L."/>
            <person name="Rohde M."/>
            <person name="Galperin M.Y."/>
            <person name="Jogler C."/>
        </authorList>
    </citation>
    <scope>NUCLEOTIDE SEQUENCE [LARGE SCALE GENOMIC DNA]</scope>
    <source>
        <strain evidence="8 9">V144</strain>
    </source>
</reference>
<feature type="transmembrane region" description="Helical" evidence="6">
    <location>
        <begin position="734"/>
        <end position="759"/>
    </location>
</feature>
<dbReference type="EMBL" id="CP037920">
    <property type="protein sequence ID" value="QDT95012.1"/>
    <property type="molecule type" value="Genomic_DNA"/>
</dbReference>
<feature type="transmembrane region" description="Helical" evidence="6">
    <location>
        <begin position="1053"/>
        <end position="1074"/>
    </location>
</feature>
<evidence type="ECO:0000313" key="9">
    <source>
        <dbReference type="Proteomes" id="UP000318704"/>
    </source>
</evidence>
<dbReference type="RefSeq" id="WP_144980702.1">
    <property type="nucleotide sequence ID" value="NZ_CP037920.1"/>
</dbReference>
<feature type="transmembrane region" description="Helical" evidence="6">
    <location>
        <begin position="647"/>
        <end position="673"/>
    </location>
</feature>
<evidence type="ECO:0000313" key="8">
    <source>
        <dbReference type="EMBL" id="QDT95012.1"/>
    </source>
</evidence>
<feature type="transmembrane region" description="Helical" evidence="6">
    <location>
        <begin position="1137"/>
        <end position="1156"/>
    </location>
</feature>
<feature type="domain" description="ABC3 transporter permease C-terminal" evidence="7">
    <location>
        <begin position="560"/>
        <end position="676"/>
    </location>
</feature>
<evidence type="ECO:0000256" key="5">
    <source>
        <dbReference type="ARBA" id="ARBA00023136"/>
    </source>
</evidence>
<feature type="transmembrane region" description="Helical" evidence="6">
    <location>
        <begin position="707"/>
        <end position="728"/>
    </location>
</feature>
<evidence type="ECO:0000256" key="6">
    <source>
        <dbReference type="SAM" id="Phobius"/>
    </source>
</evidence>
<dbReference type="Proteomes" id="UP000318704">
    <property type="component" value="Chromosome"/>
</dbReference>
<evidence type="ECO:0000256" key="2">
    <source>
        <dbReference type="ARBA" id="ARBA00022475"/>
    </source>
</evidence>
<dbReference type="Pfam" id="PF02687">
    <property type="entry name" value="FtsX"/>
    <property type="match status" value="2"/>
</dbReference>
<dbReference type="KEGG" id="gaw:V144x_04460"/>
<proteinExistence type="predicted"/>
<name>A0A517VPR8_9PLAN</name>
<keyword evidence="3 6" id="KW-0812">Transmembrane</keyword>
<evidence type="ECO:0000256" key="1">
    <source>
        <dbReference type="ARBA" id="ARBA00004651"/>
    </source>
</evidence>
<dbReference type="InterPro" id="IPR003838">
    <property type="entry name" value="ABC3_permease_C"/>
</dbReference>
<dbReference type="GO" id="GO:0005886">
    <property type="term" value="C:plasma membrane"/>
    <property type="evidence" value="ECO:0007669"/>
    <property type="project" value="UniProtKB-SubCell"/>
</dbReference>
<keyword evidence="2" id="KW-1003">Cell membrane</keyword>
<feature type="transmembrane region" description="Helical" evidence="6">
    <location>
        <begin position="20"/>
        <end position="39"/>
    </location>
</feature>
<sequence>MNQARFVIKSLLYYWRTNLAVLLGVIAATAVIGGALIVGDSVRGSLRQMTLDRLGEIDYVISGHRFFCEQLATDLKNSAKLPAGIKTIAPALVLRGSLEKNNKEQHLRVGQVNIFGTDERLWSLLDHETEMPHPTGDEAILNARVAQQLEASVGDEITLWIELPSAIPRDSLLGEREEQSVEITLTVKEILTETSKAGRLALLPNQQLPLDLFLSLNTLQAALDLDEIKPSRRNPESRPGRVNALFFSSDTEAAGRSFEALQTAENLDTALKSVLTLEDLNLKIVPNEPFHYLSLESEQMILDPQIEQAGLEAANSLHLDQSPVMVYIANEISHPEQKDENQKLRFSMYSVVAGVDFSEKAPFGPFVFKGEKPKLPLKENEIVLNQWLADDLKAKVGDSIRMTYHVVGSRGELPEIEKSFIVRGIVALDETPAADRKLTPDMEGITDADTFGDWKQPFPMKLDRVTERDEAYWDKYKATPKAFVALETAQTLWNSRYGNLTSLRVSPLPDNSLKETADRFGTELLTKIDVFKTGLTVQPIKFFGLMAASGTTDFTGLFIGFSFFIILSAIILIRLLFKLGIDRRVSSIGLLSAIGFTPQQVRQVIFKEALAVILLGGVLGIIAAIGYASLMLYGLKTWWIGAIGTRFLFLHLTVTSLGVGMLISILCSAFVIWRAMAELKRLSIRSLLSGVNSPESDSTKDARRVGYLYKVTFGLALVLILATVSGLIPQTEAFSGFSLQTVSFFLVGTLALVSSLSFLSSRLRIESAIPIQGRGTGALIKLGIRNAGRFRQRSVLTTALIASATFVLVSVAAGHRNPAVETPELNSGNGGFTLVAESTSPLIFDLNTSEGRAKTLINIPDDESTQQLLSGMEVIPFRVKPGENASCLNIYQTSVPTILGVPQELIERGGFKFADTPGKNPWELLNEKQDDGSIPALGDMNTLMYSLHKGIGTTVGIPSDERPEHKLKIKGMFDGSIFQGVLLISEEHFQKLFPEQAGFQYFLIEVPPEQASQLSSLLETGLTEYGFDADLVANRLADFLAVQNTYLSTFQTLGGLGLLLGTLGLATVMLRNVVERRSELALLRAVGMTGGNVALIVLSENAFLLIWGLVSGTVSALLAMLPHLLSTGADLPWESGILILLAVLITGMLAALLAVVDAIRAPILATLRAQ</sequence>
<accession>A0A517VPR8</accession>
<protein>
    <submittedName>
        <fullName evidence="8">FtsX-like permease family protein</fullName>
    </submittedName>
</protein>
<gene>
    <name evidence="8" type="ORF">V144x_04460</name>
</gene>
<feature type="transmembrane region" description="Helical" evidence="6">
    <location>
        <begin position="609"/>
        <end position="635"/>
    </location>
</feature>
<comment type="subcellular location">
    <subcellularLocation>
        <location evidence="1">Cell membrane</location>
        <topology evidence="1">Multi-pass membrane protein</topology>
    </subcellularLocation>
</comment>
<dbReference type="AlphaFoldDB" id="A0A517VPR8"/>